<name>A0A3B0S2R6_9ZZZZ</name>
<keyword evidence="1" id="KW-1003">Cell membrane</keyword>
<keyword evidence="3 8" id="KW-1133">Transmembrane helix</keyword>
<evidence type="ECO:0000256" key="6">
    <source>
        <dbReference type="ARBA" id="ARBA00023316"/>
    </source>
</evidence>
<evidence type="ECO:0000256" key="4">
    <source>
        <dbReference type="ARBA" id="ARBA00023136"/>
    </source>
</evidence>
<dbReference type="Gene3D" id="3.30.160.60">
    <property type="entry name" value="Classic Zinc Finger"/>
    <property type="match status" value="1"/>
</dbReference>
<dbReference type="NCBIfam" id="TIGR00247">
    <property type="entry name" value="endolytic transglycosylase MltG"/>
    <property type="match status" value="1"/>
</dbReference>
<organism evidence="9">
    <name type="scientific">hydrothermal vent metagenome</name>
    <dbReference type="NCBI Taxonomy" id="652676"/>
    <lineage>
        <taxon>unclassified sequences</taxon>
        <taxon>metagenomes</taxon>
        <taxon>ecological metagenomes</taxon>
    </lineage>
</organism>
<dbReference type="Gene3D" id="3.30.1490.480">
    <property type="entry name" value="Endolytic murein transglycosylase"/>
    <property type="match status" value="1"/>
</dbReference>
<dbReference type="CDD" id="cd08010">
    <property type="entry name" value="MltG_like"/>
    <property type="match status" value="1"/>
</dbReference>
<dbReference type="AlphaFoldDB" id="A0A3B0S2R6"/>
<dbReference type="InterPro" id="IPR003770">
    <property type="entry name" value="MLTG-like"/>
</dbReference>
<dbReference type="HAMAP" id="MF_02065">
    <property type="entry name" value="MltG"/>
    <property type="match status" value="1"/>
</dbReference>
<feature type="compositionally biased region" description="Polar residues" evidence="7">
    <location>
        <begin position="353"/>
        <end position="373"/>
    </location>
</feature>
<evidence type="ECO:0000256" key="5">
    <source>
        <dbReference type="ARBA" id="ARBA00023239"/>
    </source>
</evidence>
<evidence type="ECO:0000256" key="8">
    <source>
        <dbReference type="SAM" id="Phobius"/>
    </source>
</evidence>
<dbReference type="GO" id="GO:0016829">
    <property type="term" value="F:lyase activity"/>
    <property type="evidence" value="ECO:0007669"/>
    <property type="project" value="UniProtKB-KW"/>
</dbReference>
<keyword evidence="4 8" id="KW-0472">Membrane</keyword>
<feature type="transmembrane region" description="Helical" evidence="8">
    <location>
        <begin position="22"/>
        <end position="41"/>
    </location>
</feature>
<gene>
    <name evidence="9" type="ORF">MNBD_ALPHA08-1992</name>
</gene>
<evidence type="ECO:0000313" key="9">
    <source>
        <dbReference type="EMBL" id="VAV90733.1"/>
    </source>
</evidence>
<accession>A0A3B0S2R6</accession>
<dbReference type="EMBL" id="UOEC01000082">
    <property type="protein sequence ID" value="VAV90733.1"/>
    <property type="molecule type" value="Genomic_DNA"/>
</dbReference>
<evidence type="ECO:0000256" key="3">
    <source>
        <dbReference type="ARBA" id="ARBA00022989"/>
    </source>
</evidence>
<keyword evidence="5" id="KW-0456">Lyase</keyword>
<evidence type="ECO:0000256" key="1">
    <source>
        <dbReference type="ARBA" id="ARBA00022475"/>
    </source>
</evidence>
<dbReference type="PANTHER" id="PTHR30518:SF2">
    <property type="entry name" value="ENDOLYTIC MUREIN TRANSGLYCOSYLASE"/>
    <property type="match status" value="1"/>
</dbReference>
<dbReference type="GO" id="GO:0071555">
    <property type="term" value="P:cell wall organization"/>
    <property type="evidence" value="ECO:0007669"/>
    <property type="project" value="UniProtKB-KW"/>
</dbReference>
<proteinExistence type="inferred from homology"/>
<keyword evidence="6" id="KW-0961">Cell wall biogenesis/degradation</keyword>
<dbReference type="PANTHER" id="PTHR30518">
    <property type="entry name" value="ENDOLYTIC MUREIN TRANSGLYCOSYLASE"/>
    <property type="match status" value="1"/>
</dbReference>
<reference evidence="9" key="1">
    <citation type="submission" date="2018-06" db="EMBL/GenBank/DDBJ databases">
        <authorList>
            <person name="Zhirakovskaya E."/>
        </authorList>
    </citation>
    <scope>NUCLEOTIDE SEQUENCE</scope>
</reference>
<protein>
    <submittedName>
        <fullName evidence="9">FIG004453: protein YceG like</fullName>
    </submittedName>
</protein>
<evidence type="ECO:0000256" key="2">
    <source>
        <dbReference type="ARBA" id="ARBA00022692"/>
    </source>
</evidence>
<sequence>MSDHDYFEEPAKRSAFGRVMRSLLIMAILAVIAAGATAFYVQDAFTSRGPLTTSKIVTVKRGMGTAPIAQMLASEGVISSPGIFMAVTYALRSTHGNLKAGEFEFASGASMADVLRLLQAGKSLAYKVTIPEGWTTQKALARIAANKVLKGDLTVKPPEGSLLPDTYVFQRGTTRDALVKRMTDAQKKLLDELWDKRQKNLPVKTRLEVLTLASIVERETGVGLERAQVAGVFVNRLNIKMRLQSDPTIIYGIVGGKGKMDRPISKKDIAEKTAYNTYQIDGLPPSPIANPGRAAIEAVLNPQDTEYLYFVADGTGGHAFAKTLKEHQANVAVWRKIERDRKKAANSKANKKPSTATTVTPTGKSDQPASKKP</sequence>
<evidence type="ECO:0000256" key="7">
    <source>
        <dbReference type="SAM" id="MobiDB-lite"/>
    </source>
</evidence>
<feature type="region of interest" description="Disordered" evidence="7">
    <location>
        <begin position="339"/>
        <end position="373"/>
    </location>
</feature>
<keyword evidence="2 8" id="KW-0812">Transmembrane</keyword>
<dbReference type="Pfam" id="PF02618">
    <property type="entry name" value="YceG"/>
    <property type="match status" value="1"/>
</dbReference>